<protein>
    <recommendedName>
        <fullName evidence="4">Phosphodiesterase</fullName>
    </recommendedName>
</protein>
<gene>
    <name evidence="2" type="ORF">FHR80_000878</name>
</gene>
<evidence type="ECO:0000313" key="2">
    <source>
        <dbReference type="EMBL" id="MBB2921984.1"/>
    </source>
</evidence>
<accession>A0A7W4YAE5</accession>
<dbReference type="AlphaFoldDB" id="A0A7W4YAE5"/>
<evidence type="ECO:0000256" key="1">
    <source>
        <dbReference type="SAM" id="MobiDB-lite"/>
    </source>
</evidence>
<dbReference type="EMBL" id="JACHVX010000001">
    <property type="protein sequence ID" value="MBB2921984.1"/>
    <property type="molecule type" value="Genomic_DNA"/>
</dbReference>
<evidence type="ECO:0008006" key="4">
    <source>
        <dbReference type="Google" id="ProtNLM"/>
    </source>
</evidence>
<sequence length="248" mass="26110">MDQQRPEATPRHGEAPTGPASRLSAGAGTALGALTRAVTALRGARPLHPDGATLRATVVRHGSARATGARWLDEPGVDRGIARLSRSVGLPVPLPDVQGLALRLDGPDGPSDLLLSTTGLGRLSRFLLTPHRAPSGGAYGSLLPYRTPTGPVLLVAVPGPRVLPTGLEELARELATEPWHLRLGFASPWSRRWHAFGELVVDGPAQATVDSVLRFDAALHPLPGLPLAPWAARLREPSYAAARTHHAS</sequence>
<evidence type="ECO:0000313" key="3">
    <source>
        <dbReference type="Proteomes" id="UP000518206"/>
    </source>
</evidence>
<feature type="region of interest" description="Disordered" evidence="1">
    <location>
        <begin position="1"/>
        <end position="25"/>
    </location>
</feature>
<name>A0A7W4YAE5_9CELL</name>
<reference evidence="2 3" key="1">
    <citation type="submission" date="2020-08" db="EMBL/GenBank/DDBJ databases">
        <title>The Agave Microbiome: Exploring the role of microbial communities in plant adaptations to desert environments.</title>
        <authorList>
            <person name="Partida-Martinez L.P."/>
        </authorList>
    </citation>
    <scope>NUCLEOTIDE SEQUENCE [LARGE SCALE GENOMIC DNA]</scope>
    <source>
        <strain evidence="2 3">RAS26</strain>
    </source>
</reference>
<proteinExistence type="predicted"/>
<feature type="compositionally biased region" description="Basic and acidic residues" evidence="1">
    <location>
        <begin position="1"/>
        <end position="14"/>
    </location>
</feature>
<reference evidence="2 3" key="2">
    <citation type="submission" date="2020-08" db="EMBL/GenBank/DDBJ databases">
        <authorList>
            <person name="Partida-Martinez L."/>
            <person name="Huntemann M."/>
            <person name="Clum A."/>
            <person name="Wang J."/>
            <person name="Palaniappan K."/>
            <person name="Ritter S."/>
            <person name="Chen I.-M."/>
            <person name="Stamatis D."/>
            <person name="Reddy T."/>
            <person name="O'Malley R."/>
            <person name="Daum C."/>
            <person name="Shapiro N."/>
            <person name="Ivanova N."/>
            <person name="Kyrpides N."/>
            <person name="Woyke T."/>
        </authorList>
    </citation>
    <scope>NUCLEOTIDE SEQUENCE [LARGE SCALE GENOMIC DNA]</scope>
    <source>
        <strain evidence="2 3">RAS26</strain>
    </source>
</reference>
<dbReference type="Proteomes" id="UP000518206">
    <property type="component" value="Unassembled WGS sequence"/>
</dbReference>
<dbReference type="RefSeq" id="WP_221195952.1">
    <property type="nucleotide sequence ID" value="NZ_JACHVX010000001.1"/>
</dbReference>
<organism evidence="2 3">
    <name type="scientific">Cellulomonas cellasea</name>
    <dbReference type="NCBI Taxonomy" id="43670"/>
    <lineage>
        <taxon>Bacteria</taxon>
        <taxon>Bacillati</taxon>
        <taxon>Actinomycetota</taxon>
        <taxon>Actinomycetes</taxon>
        <taxon>Micrococcales</taxon>
        <taxon>Cellulomonadaceae</taxon>
        <taxon>Cellulomonas</taxon>
    </lineage>
</organism>
<comment type="caution">
    <text evidence="2">The sequence shown here is derived from an EMBL/GenBank/DDBJ whole genome shotgun (WGS) entry which is preliminary data.</text>
</comment>